<reference evidence="2" key="2">
    <citation type="submission" date="2014-05" db="EMBL/GenBank/DDBJ databases">
        <title>The genome and life-stage specific transcriptomes of Globodera pallida elucidate key aspects of plant parasitism by a cyst nematode.</title>
        <authorList>
            <person name="Cotton J.A."/>
            <person name="Lilley C.J."/>
            <person name="Jones L.M."/>
            <person name="Kikuchi T."/>
            <person name="Reid A.J."/>
            <person name="Thorpe P."/>
            <person name="Tsai I.J."/>
            <person name="Beasley H."/>
            <person name="Blok V."/>
            <person name="Cock P.J.A."/>
            <person name="Van den Akker S.E."/>
            <person name="Holroyd N."/>
            <person name="Hunt M."/>
            <person name="Mantelin S."/>
            <person name="Naghra H."/>
            <person name="Pain A."/>
            <person name="Palomares-Rius J.E."/>
            <person name="Zarowiecki M."/>
            <person name="Berriman M."/>
            <person name="Jones J.T."/>
            <person name="Urwin P.E."/>
        </authorList>
    </citation>
    <scope>NUCLEOTIDE SEQUENCE [LARGE SCALE GENOMIC DNA]</scope>
    <source>
        <strain evidence="2">Lindley</strain>
    </source>
</reference>
<reference evidence="2" key="1">
    <citation type="submission" date="2013-12" db="EMBL/GenBank/DDBJ databases">
        <authorList>
            <person name="Aslett M."/>
        </authorList>
    </citation>
    <scope>NUCLEOTIDE SEQUENCE [LARGE SCALE GENOMIC DNA]</scope>
    <source>
        <strain evidence="2">Lindley</strain>
    </source>
</reference>
<evidence type="ECO:0000313" key="2">
    <source>
        <dbReference type="Proteomes" id="UP000050741"/>
    </source>
</evidence>
<dbReference type="AlphaFoldDB" id="A0A183BSN4"/>
<reference evidence="3" key="3">
    <citation type="submission" date="2016-06" db="UniProtKB">
        <authorList>
            <consortium name="WormBaseParasite"/>
        </authorList>
    </citation>
    <scope>IDENTIFICATION</scope>
</reference>
<dbReference type="Proteomes" id="UP000050741">
    <property type="component" value="Unassembled WGS sequence"/>
</dbReference>
<evidence type="ECO:0000256" key="1">
    <source>
        <dbReference type="SAM" id="MobiDB-lite"/>
    </source>
</evidence>
<protein>
    <submittedName>
        <fullName evidence="3">Transmembrane protein</fullName>
    </submittedName>
</protein>
<dbReference type="WBParaSite" id="GPLIN_000362000">
    <property type="protein sequence ID" value="GPLIN_000362000"/>
    <property type="gene ID" value="GPLIN_000362000"/>
</dbReference>
<organism evidence="2 3">
    <name type="scientific">Globodera pallida</name>
    <name type="common">Potato cyst nematode worm</name>
    <name type="synonym">Heterodera pallida</name>
    <dbReference type="NCBI Taxonomy" id="36090"/>
    <lineage>
        <taxon>Eukaryota</taxon>
        <taxon>Metazoa</taxon>
        <taxon>Ecdysozoa</taxon>
        <taxon>Nematoda</taxon>
        <taxon>Chromadorea</taxon>
        <taxon>Rhabditida</taxon>
        <taxon>Tylenchina</taxon>
        <taxon>Tylenchomorpha</taxon>
        <taxon>Tylenchoidea</taxon>
        <taxon>Heteroderidae</taxon>
        <taxon>Heteroderinae</taxon>
        <taxon>Globodera</taxon>
    </lineage>
</organism>
<sequence length="101" mass="11031">MEGKVFMPAGRNFKYTTIEMCALTLRTALFFAFAAFLVVQCSCDSSEQLEEPSDEIKQSPEMPSDEPSADRRKRSSVLAVESKPPGHRPAPSTRPGGPPGK</sequence>
<feature type="region of interest" description="Disordered" evidence="1">
    <location>
        <begin position="47"/>
        <end position="101"/>
    </location>
</feature>
<evidence type="ECO:0000313" key="3">
    <source>
        <dbReference type="WBParaSite" id="GPLIN_000362000"/>
    </source>
</evidence>
<accession>A0A183BSN4</accession>
<keyword evidence="2" id="KW-1185">Reference proteome</keyword>
<name>A0A183BSN4_GLOPA</name>
<proteinExistence type="predicted"/>